<comment type="similarity">
    <text evidence="2 4">Belongs to the AB hydrolase superfamily. Lipase family.</text>
</comment>
<evidence type="ECO:0000256" key="2">
    <source>
        <dbReference type="ARBA" id="ARBA00010701"/>
    </source>
</evidence>
<evidence type="ECO:0000313" key="8">
    <source>
        <dbReference type="Proteomes" id="UP000299102"/>
    </source>
</evidence>
<keyword evidence="8" id="KW-1185">Reference proteome</keyword>
<dbReference type="GO" id="GO:0017171">
    <property type="term" value="F:serine hydrolase activity"/>
    <property type="evidence" value="ECO:0007669"/>
    <property type="project" value="TreeGrafter"/>
</dbReference>
<dbReference type="GO" id="GO:0016042">
    <property type="term" value="P:lipid catabolic process"/>
    <property type="evidence" value="ECO:0007669"/>
    <property type="project" value="TreeGrafter"/>
</dbReference>
<dbReference type="OrthoDB" id="7457040at2759"/>
<dbReference type="Pfam" id="PF00151">
    <property type="entry name" value="Lipase"/>
    <property type="match status" value="1"/>
</dbReference>
<dbReference type="InterPro" id="IPR000734">
    <property type="entry name" value="TAG_lipase"/>
</dbReference>
<dbReference type="InterPro" id="IPR013818">
    <property type="entry name" value="Lipase"/>
</dbReference>
<keyword evidence="3" id="KW-0964">Secreted</keyword>
<dbReference type="Proteomes" id="UP000299102">
    <property type="component" value="Unassembled WGS sequence"/>
</dbReference>
<dbReference type="SUPFAM" id="SSF53474">
    <property type="entry name" value="alpha/beta-Hydrolases"/>
    <property type="match status" value="1"/>
</dbReference>
<feature type="compositionally biased region" description="Basic residues" evidence="5">
    <location>
        <begin position="571"/>
        <end position="586"/>
    </location>
</feature>
<dbReference type="GO" id="GO:0016298">
    <property type="term" value="F:lipase activity"/>
    <property type="evidence" value="ECO:0007669"/>
    <property type="project" value="InterPro"/>
</dbReference>
<comment type="subcellular location">
    <subcellularLocation>
        <location evidence="1">Secreted</location>
    </subcellularLocation>
</comment>
<dbReference type="Gene3D" id="3.40.50.1820">
    <property type="entry name" value="alpha/beta hydrolase"/>
    <property type="match status" value="1"/>
</dbReference>
<evidence type="ECO:0000256" key="5">
    <source>
        <dbReference type="SAM" id="MobiDB-lite"/>
    </source>
</evidence>
<reference evidence="7 8" key="1">
    <citation type="journal article" date="2019" name="Commun. Biol.">
        <title>The bagworm genome reveals a unique fibroin gene that provides high tensile strength.</title>
        <authorList>
            <person name="Kono N."/>
            <person name="Nakamura H."/>
            <person name="Ohtoshi R."/>
            <person name="Tomita M."/>
            <person name="Numata K."/>
            <person name="Arakawa K."/>
        </authorList>
    </citation>
    <scope>NUCLEOTIDE SEQUENCE [LARGE SCALE GENOMIC DNA]</scope>
</reference>
<dbReference type="PANTHER" id="PTHR11610">
    <property type="entry name" value="LIPASE"/>
    <property type="match status" value="1"/>
</dbReference>
<evidence type="ECO:0000259" key="6">
    <source>
        <dbReference type="Pfam" id="PF00151"/>
    </source>
</evidence>
<name>A0A4C1S8Q7_EUMVA</name>
<evidence type="ECO:0000256" key="4">
    <source>
        <dbReference type="RuleBase" id="RU004262"/>
    </source>
</evidence>
<evidence type="ECO:0000256" key="3">
    <source>
        <dbReference type="ARBA" id="ARBA00022525"/>
    </source>
</evidence>
<gene>
    <name evidence="7" type="ORF">EVAR_142_1</name>
</gene>
<feature type="domain" description="Lipase" evidence="6">
    <location>
        <begin position="109"/>
        <end position="293"/>
    </location>
</feature>
<dbReference type="PANTHER" id="PTHR11610:SF172">
    <property type="entry name" value="LIPASE MEMBER H-A-LIKE PROTEIN"/>
    <property type="match status" value="1"/>
</dbReference>
<dbReference type="AlphaFoldDB" id="A0A4C1S8Q7"/>
<evidence type="ECO:0000256" key="1">
    <source>
        <dbReference type="ARBA" id="ARBA00004613"/>
    </source>
</evidence>
<protein>
    <recommendedName>
        <fullName evidence="6">Lipase domain-containing protein</fullName>
    </recommendedName>
</protein>
<comment type="caution">
    <text evidence="7">The sequence shown here is derived from an EMBL/GenBank/DDBJ whole genome shotgun (WGS) entry which is preliminary data.</text>
</comment>
<evidence type="ECO:0000313" key="7">
    <source>
        <dbReference type="EMBL" id="GBO98573.1"/>
    </source>
</evidence>
<dbReference type="InterPro" id="IPR029058">
    <property type="entry name" value="AB_hydrolase_fold"/>
</dbReference>
<accession>A0A4C1S8Q7</accession>
<feature type="region of interest" description="Disordered" evidence="5">
    <location>
        <begin position="564"/>
        <end position="594"/>
    </location>
</feature>
<dbReference type="STRING" id="151549.A0A4C1S8Q7"/>
<proteinExistence type="inferred from homology"/>
<organism evidence="7 8">
    <name type="scientific">Eumeta variegata</name>
    <name type="common">Bagworm moth</name>
    <name type="synonym">Eumeta japonica</name>
    <dbReference type="NCBI Taxonomy" id="151549"/>
    <lineage>
        <taxon>Eukaryota</taxon>
        <taxon>Metazoa</taxon>
        <taxon>Ecdysozoa</taxon>
        <taxon>Arthropoda</taxon>
        <taxon>Hexapoda</taxon>
        <taxon>Insecta</taxon>
        <taxon>Pterygota</taxon>
        <taxon>Neoptera</taxon>
        <taxon>Endopterygota</taxon>
        <taxon>Lepidoptera</taxon>
        <taxon>Glossata</taxon>
        <taxon>Ditrysia</taxon>
        <taxon>Tineoidea</taxon>
        <taxon>Psychidae</taxon>
        <taxon>Oiketicinae</taxon>
        <taxon>Eumeta</taxon>
    </lineage>
</organism>
<sequence length="594" mass="66013">MIYGEYLTYSVAIQKNFCYRVKHGPSYSATRVAVSDWSYSRGGVCQPGPSLRGPRSHLIPSGLRPTCKIVHSYSERNRTDKFEKRLAKKPFPKLSGLPYPARGPLSSSTLQVDLHSEDWLRHSGWDVEHETVLLVHGYAGGDDTLPITVLRDAYIRHGSYNVIMLDWGALCQPPCYVAAVHNLRPVARCAADALATLRRAGLRPDRLTCVGHSLGAHLCGIIANYLTFRLNRIIGLDPAKPLIRSAPALRLDAGDARAVHVLHTNAGRYGNAASLGHADFCLNGGRSQPYCEDTPRRSEAMNAEVGEWKGECDDGRMSRGNGGGGSYHNFHSLDKKQQRNLLLHVCIMWDSDESTNLPDKAQLAIFIRGVDKEFTVTEELLAVQSLTGTTTGDDISNEVQKNKIRMWEAQMLSGNSYHFTTLFAYENIAYAQYAEELKLLSEQFSNRFSDFKNMEDCFNLFATPTKNEALCSHIWSVCYQAESLFSRRMAMPCGRRCSVRVSPSRVSALPVPLGQPTPFTSDPHYPTSGAYCVDDFAAPFCPYTSGLAEGDARCCLDAQYAAAATGDPPRNRPRPLIRLRTQRRHPQTVSMNRL</sequence>
<dbReference type="GO" id="GO:0005615">
    <property type="term" value="C:extracellular space"/>
    <property type="evidence" value="ECO:0007669"/>
    <property type="project" value="TreeGrafter"/>
</dbReference>
<dbReference type="EMBL" id="BGZK01000001">
    <property type="protein sequence ID" value="GBO98573.1"/>
    <property type="molecule type" value="Genomic_DNA"/>
</dbReference>